<evidence type="ECO:0000256" key="3">
    <source>
        <dbReference type="ARBA" id="ARBA00023004"/>
    </source>
</evidence>
<keyword evidence="3 4" id="KW-0408">Iron</keyword>
<dbReference type="GO" id="GO:0020037">
    <property type="term" value="F:heme binding"/>
    <property type="evidence" value="ECO:0007669"/>
    <property type="project" value="InterPro"/>
</dbReference>
<dbReference type="InterPro" id="IPR009056">
    <property type="entry name" value="Cyt_c-like_dom"/>
</dbReference>
<keyword evidence="7" id="KW-1185">Reference proteome</keyword>
<accession>A0A1I5LY17</accession>
<dbReference type="Pfam" id="PF00034">
    <property type="entry name" value="Cytochrom_C"/>
    <property type="match status" value="1"/>
</dbReference>
<evidence type="ECO:0000256" key="4">
    <source>
        <dbReference type="PROSITE-ProRule" id="PRU00433"/>
    </source>
</evidence>
<feature type="domain" description="Cytochrome c" evidence="5">
    <location>
        <begin position="145"/>
        <end position="258"/>
    </location>
</feature>
<evidence type="ECO:0000313" key="6">
    <source>
        <dbReference type="EMBL" id="SFP02120.1"/>
    </source>
</evidence>
<gene>
    <name evidence="6" type="ORF">SAMN05216234_10472</name>
</gene>
<dbReference type="STRING" id="223786.SAMN05216234_10472"/>
<feature type="domain" description="Cytochrome c" evidence="5">
    <location>
        <begin position="33"/>
        <end position="142"/>
    </location>
</feature>
<dbReference type="InterPro" id="IPR021195">
    <property type="entry name" value="Ubol_Cyt_c_Rdtase_Cyt_c_su_prd"/>
</dbReference>
<protein>
    <submittedName>
        <fullName evidence="6">Ubiquinol-cytochrome c reductase cytochrome c1 subunit</fullName>
    </submittedName>
</protein>
<organism evidence="6 7">
    <name type="scientific">Hydrogenimonas thermophila</name>
    <dbReference type="NCBI Taxonomy" id="223786"/>
    <lineage>
        <taxon>Bacteria</taxon>
        <taxon>Pseudomonadati</taxon>
        <taxon>Campylobacterota</taxon>
        <taxon>Epsilonproteobacteria</taxon>
        <taxon>Campylobacterales</taxon>
        <taxon>Hydrogenimonadaceae</taxon>
        <taxon>Hydrogenimonas</taxon>
    </lineage>
</organism>
<dbReference type="InterPro" id="IPR036909">
    <property type="entry name" value="Cyt_c-like_dom_sf"/>
</dbReference>
<dbReference type="GO" id="GO:0009055">
    <property type="term" value="F:electron transfer activity"/>
    <property type="evidence" value="ECO:0007669"/>
    <property type="project" value="InterPro"/>
</dbReference>
<dbReference type="EMBL" id="FOXB01000004">
    <property type="protein sequence ID" value="SFP02120.1"/>
    <property type="molecule type" value="Genomic_DNA"/>
</dbReference>
<dbReference type="Proteomes" id="UP000199227">
    <property type="component" value="Unassembled WGS sequence"/>
</dbReference>
<keyword evidence="2 4" id="KW-0479">Metal-binding</keyword>
<sequence length="268" mass="30221">MKIKTLVVAIFIAFIVDSANAYLEDIPSMRKVGNAERGYKTFMDAGCIGCHSVKSTGLSATMKPTEAAELLGANPPDLSNVGSIFDSHFLAAFIKNPAHALKVEHKFTGKKKYPYPMVPFRSINGDLDQEVADIVAYLKYIAKKPENITPKMAFETACGRCHSLRTFNWTQIGKKPKFNKRSRELSFELKVAEYQEYLAEYLSKLPPDLSEIAQKRQKEYLKQLIKDPQSKIPGTAMPRVGVTEEMINKIIQYLFEASFSKNFNLHVK</sequence>
<dbReference type="AlphaFoldDB" id="A0A1I5LY17"/>
<evidence type="ECO:0000259" key="5">
    <source>
        <dbReference type="PROSITE" id="PS51007"/>
    </source>
</evidence>
<evidence type="ECO:0000313" key="7">
    <source>
        <dbReference type="Proteomes" id="UP000199227"/>
    </source>
</evidence>
<keyword evidence="1 4" id="KW-0349">Heme</keyword>
<reference evidence="6 7" key="1">
    <citation type="submission" date="2016-10" db="EMBL/GenBank/DDBJ databases">
        <authorList>
            <person name="de Groot N.N."/>
        </authorList>
    </citation>
    <scope>NUCLEOTIDE SEQUENCE [LARGE SCALE GENOMIC DNA]</scope>
    <source>
        <strain evidence="6 7">EP1-55-1</strain>
    </source>
</reference>
<dbReference type="RefSeq" id="WP_092910825.1">
    <property type="nucleotide sequence ID" value="NZ_CP136592.1"/>
</dbReference>
<dbReference type="PROSITE" id="PS51007">
    <property type="entry name" value="CYTC"/>
    <property type="match status" value="2"/>
</dbReference>
<dbReference type="OrthoDB" id="5351961at2"/>
<dbReference type="Gene3D" id="1.10.760.10">
    <property type="entry name" value="Cytochrome c-like domain"/>
    <property type="match status" value="2"/>
</dbReference>
<evidence type="ECO:0000256" key="1">
    <source>
        <dbReference type="ARBA" id="ARBA00022617"/>
    </source>
</evidence>
<dbReference type="PIRSF" id="PIRSF019225">
    <property type="entry name" value="Ubol_Cyt_c_Rdtase_Cyt_c_su_prd"/>
    <property type="match status" value="1"/>
</dbReference>
<evidence type="ECO:0000256" key="2">
    <source>
        <dbReference type="ARBA" id="ARBA00022723"/>
    </source>
</evidence>
<dbReference type="SUPFAM" id="SSF46626">
    <property type="entry name" value="Cytochrome c"/>
    <property type="match status" value="2"/>
</dbReference>
<proteinExistence type="predicted"/>
<name>A0A1I5LY17_9BACT</name>
<dbReference type="GO" id="GO:0046872">
    <property type="term" value="F:metal ion binding"/>
    <property type="evidence" value="ECO:0007669"/>
    <property type="project" value="UniProtKB-KW"/>
</dbReference>